<dbReference type="STRING" id="1293598.IV56_GL001814"/>
<dbReference type="Pfam" id="PF13556">
    <property type="entry name" value="HTH_30"/>
    <property type="match status" value="1"/>
</dbReference>
<keyword evidence="3" id="KW-1185">Reference proteome</keyword>
<dbReference type="Proteomes" id="UP000050969">
    <property type="component" value="Unassembled WGS sequence"/>
</dbReference>
<dbReference type="PATRIC" id="fig|1293598.4.peg.1888"/>
<feature type="domain" description="PucR C-terminal helix-turn-helix" evidence="1">
    <location>
        <begin position="222"/>
        <end position="271"/>
    </location>
</feature>
<gene>
    <name evidence="2" type="ORF">IV56_GL001814</name>
</gene>
<dbReference type="InterPro" id="IPR025736">
    <property type="entry name" value="PucR_C-HTH_dom"/>
</dbReference>
<dbReference type="SUPFAM" id="SSF46689">
    <property type="entry name" value="Homeodomain-like"/>
    <property type="match status" value="1"/>
</dbReference>
<dbReference type="PANTHER" id="PTHR33744">
    <property type="entry name" value="CARBOHYDRATE DIACID REGULATOR"/>
    <property type="match status" value="1"/>
</dbReference>
<evidence type="ECO:0000313" key="3">
    <source>
        <dbReference type="Proteomes" id="UP000050969"/>
    </source>
</evidence>
<dbReference type="EMBL" id="JQCE01000006">
    <property type="protein sequence ID" value="KRO18018.1"/>
    <property type="molecule type" value="Genomic_DNA"/>
</dbReference>
<dbReference type="PANTHER" id="PTHR33744:SF15">
    <property type="entry name" value="CARBOHYDRATE DIACID REGULATOR"/>
    <property type="match status" value="1"/>
</dbReference>
<reference evidence="2 3" key="1">
    <citation type="journal article" date="2015" name="Genome Announc.">
        <title>Expanding the biotechnology potential of lactobacilli through comparative genomics of 213 strains and associated genera.</title>
        <authorList>
            <person name="Sun Z."/>
            <person name="Harris H.M."/>
            <person name="McCann A."/>
            <person name="Guo C."/>
            <person name="Argimon S."/>
            <person name="Zhang W."/>
            <person name="Yang X."/>
            <person name="Jeffery I.B."/>
            <person name="Cooney J.C."/>
            <person name="Kagawa T.F."/>
            <person name="Liu W."/>
            <person name="Song Y."/>
            <person name="Salvetti E."/>
            <person name="Wrobel A."/>
            <person name="Rasinkangas P."/>
            <person name="Parkhill J."/>
            <person name="Rea M.C."/>
            <person name="O'Sullivan O."/>
            <person name="Ritari J."/>
            <person name="Douillard F.P."/>
            <person name="Paul Ross R."/>
            <person name="Yang R."/>
            <person name="Briner A.E."/>
            <person name="Felis G.E."/>
            <person name="de Vos W.M."/>
            <person name="Barrangou R."/>
            <person name="Klaenhammer T.R."/>
            <person name="Caufield P.W."/>
            <person name="Cui Y."/>
            <person name="Zhang H."/>
            <person name="O'Toole P.W."/>
        </authorList>
    </citation>
    <scope>NUCLEOTIDE SEQUENCE [LARGE SCALE GENOMIC DNA]</scope>
    <source>
        <strain evidence="2 3">DSM 24301</strain>
    </source>
</reference>
<sequence length="283" mass="31773">MPSLAELQLLFPTLITQPPFPIDSVVFSVDTKQVAIPTHDLTSRESALLTALNGNHENHNPWYQFLNANAAAPQMAHPVRLIYFTVDFAQAQASSASWLAALQELFTQTVTSYFIDATHGVIIEEETSTNPSLDDLDGMIQTVDGELYTKTSLYVGHFWAVNQQLVAIVHEEQALAAMSHTRPVTTLQHQALRFYTQSHRPTSPILTQLTADLAALDDDYLTIITTLYNHQGNLSSAAKALYLHRNTLQYRLDKFQDLTGFSLRQMDDLVFCYLLVLHQESTH</sequence>
<dbReference type="AlphaFoldDB" id="A0A0R2MZT2"/>
<name>A0A0R2MZT2_9LACO</name>
<evidence type="ECO:0000313" key="2">
    <source>
        <dbReference type="EMBL" id="KRO18018.1"/>
    </source>
</evidence>
<dbReference type="Gene3D" id="1.10.10.2840">
    <property type="entry name" value="PucR C-terminal helix-turn-helix domain"/>
    <property type="match status" value="1"/>
</dbReference>
<dbReference type="InterPro" id="IPR042070">
    <property type="entry name" value="PucR_C-HTH_sf"/>
</dbReference>
<accession>A0A0R2MZT2</accession>
<dbReference type="InterPro" id="IPR009057">
    <property type="entry name" value="Homeodomain-like_sf"/>
</dbReference>
<protein>
    <recommendedName>
        <fullName evidence="1">PucR C-terminal helix-turn-helix domain-containing protein</fullName>
    </recommendedName>
</protein>
<dbReference type="InterPro" id="IPR051448">
    <property type="entry name" value="CdaR-like_regulators"/>
</dbReference>
<organism evidence="2 3">
    <name type="scientific">Lacticaseibacillus saniviri JCM 17471 = DSM 24301</name>
    <dbReference type="NCBI Taxonomy" id="1293598"/>
    <lineage>
        <taxon>Bacteria</taxon>
        <taxon>Bacillati</taxon>
        <taxon>Bacillota</taxon>
        <taxon>Bacilli</taxon>
        <taxon>Lactobacillales</taxon>
        <taxon>Lactobacillaceae</taxon>
        <taxon>Lacticaseibacillus</taxon>
    </lineage>
</organism>
<evidence type="ECO:0000259" key="1">
    <source>
        <dbReference type="Pfam" id="PF13556"/>
    </source>
</evidence>
<dbReference type="RefSeq" id="WP_054776807.1">
    <property type="nucleotide sequence ID" value="NZ_BBBX01000004.1"/>
</dbReference>
<proteinExistence type="predicted"/>
<comment type="caution">
    <text evidence="2">The sequence shown here is derived from an EMBL/GenBank/DDBJ whole genome shotgun (WGS) entry which is preliminary data.</text>
</comment>